<organism evidence="1 2">
    <name type="scientific">Trifolium medium</name>
    <dbReference type="NCBI Taxonomy" id="97028"/>
    <lineage>
        <taxon>Eukaryota</taxon>
        <taxon>Viridiplantae</taxon>
        <taxon>Streptophyta</taxon>
        <taxon>Embryophyta</taxon>
        <taxon>Tracheophyta</taxon>
        <taxon>Spermatophyta</taxon>
        <taxon>Magnoliopsida</taxon>
        <taxon>eudicotyledons</taxon>
        <taxon>Gunneridae</taxon>
        <taxon>Pentapetalae</taxon>
        <taxon>rosids</taxon>
        <taxon>fabids</taxon>
        <taxon>Fabales</taxon>
        <taxon>Fabaceae</taxon>
        <taxon>Papilionoideae</taxon>
        <taxon>50 kb inversion clade</taxon>
        <taxon>NPAAA clade</taxon>
        <taxon>Hologalegina</taxon>
        <taxon>IRL clade</taxon>
        <taxon>Trifolieae</taxon>
        <taxon>Trifolium</taxon>
    </lineage>
</organism>
<protein>
    <submittedName>
        <fullName evidence="1">Uncharacterized protein</fullName>
    </submittedName>
</protein>
<accession>A0A392VKA8</accession>
<evidence type="ECO:0000313" key="2">
    <source>
        <dbReference type="Proteomes" id="UP000265520"/>
    </source>
</evidence>
<keyword evidence="2" id="KW-1185">Reference proteome</keyword>
<reference evidence="1 2" key="1">
    <citation type="journal article" date="2018" name="Front. Plant Sci.">
        <title>Red Clover (Trifolium pratense) and Zigzag Clover (T. medium) - A Picture of Genomic Similarities and Differences.</title>
        <authorList>
            <person name="Dluhosova J."/>
            <person name="Istvanek J."/>
            <person name="Nedelnik J."/>
            <person name="Repkova J."/>
        </authorList>
    </citation>
    <scope>NUCLEOTIDE SEQUENCE [LARGE SCALE GENOMIC DNA]</scope>
    <source>
        <strain evidence="2">cv. 10/8</strain>
        <tissue evidence="1">Leaf</tissue>
    </source>
</reference>
<evidence type="ECO:0000313" key="1">
    <source>
        <dbReference type="EMBL" id="MCI88814.1"/>
    </source>
</evidence>
<dbReference type="AlphaFoldDB" id="A0A392VKA8"/>
<name>A0A392VKA8_9FABA</name>
<dbReference type="Proteomes" id="UP000265520">
    <property type="component" value="Unassembled WGS sequence"/>
</dbReference>
<comment type="caution">
    <text evidence="1">The sequence shown here is derived from an EMBL/GenBank/DDBJ whole genome shotgun (WGS) entry which is preliminary data.</text>
</comment>
<proteinExistence type="predicted"/>
<sequence length="55" mass="5875">MLSCSVRSSVTCATRKVSLRGAHHMFVFPACSSGGCDARRVSLRGAQAFGMLVDR</sequence>
<dbReference type="EMBL" id="LXQA011203090">
    <property type="protein sequence ID" value="MCI88814.1"/>
    <property type="molecule type" value="Genomic_DNA"/>
</dbReference>